<dbReference type="GO" id="GO:0005634">
    <property type="term" value="C:nucleus"/>
    <property type="evidence" value="ECO:0007669"/>
    <property type="project" value="UniProtKB-SubCell"/>
</dbReference>
<gene>
    <name evidence="4" type="ORF">GDO81_019048</name>
</gene>
<name>A0AAV6YBI3_ENGPU</name>
<dbReference type="Gene3D" id="2.40.50.40">
    <property type="match status" value="1"/>
</dbReference>
<evidence type="ECO:0000313" key="4">
    <source>
        <dbReference type="EMBL" id="KAG8534597.1"/>
    </source>
</evidence>
<protein>
    <recommendedName>
        <fullName evidence="3">Chromo domain-containing protein</fullName>
    </recommendedName>
</protein>
<dbReference type="SUPFAM" id="SSF54160">
    <property type="entry name" value="Chromo domain-like"/>
    <property type="match status" value="1"/>
</dbReference>
<dbReference type="InterPro" id="IPR000953">
    <property type="entry name" value="Chromo/chromo_shadow_dom"/>
</dbReference>
<feature type="domain" description="Chromo" evidence="3">
    <location>
        <begin position="37"/>
        <end position="92"/>
    </location>
</feature>
<evidence type="ECO:0000259" key="3">
    <source>
        <dbReference type="PROSITE" id="PS50013"/>
    </source>
</evidence>
<feature type="chain" id="PRO_5043484900" description="Chromo domain-containing protein" evidence="2">
    <location>
        <begin position="23"/>
        <end position="92"/>
    </location>
</feature>
<dbReference type="Proteomes" id="UP000824782">
    <property type="component" value="Unassembled WGS sequence"/>
</dbReference>
<dbReference type="CDD" id="cd00024">
    <property type="entry name" value="CD_CSD"/>
    <property type="match status" value="1"/>
</dbReference>
<reference evidence="4" key="1">
    <citation type="thesis" date="2020" institute="ProQuest LLC" country="789 East Eisenhower Parkway, Ann Arbor, MI, USA">
        <title>Comparative Genomics and Chromosome Evolution.</title>
        <authorList>
            <person name="Mudd A.B."/>
        </authorList>
    </citation>
    <scope>NUCLEOTIDE SEQUENCE</scope>
    <source>
        <strain evidence="4">237g6f4</strain>
        <tissue evidence="4">Blood</tissue>
    </source>
</reference>
<comment type="subcellular location">
    <subcellularLocation>
        <location evidence="1">Nucleus</location>
    </subcellularLocation>
</comment>
<dbReference type="AlphaFoldDB" id="A0AAV6YBI3"/>
<dbReference type="EMBL" id="WNYA01098761">
    <property type="protein sequence ID" value="KAG8534597.1"/>
    <property type="molecule type" value="Genomic_DNA"/>
</dbReference>
<keyword evidence="2" id="KW-0732">Signal</keyword>
<proteinExistence type="predicted"/>
<evidence type="ECO:0000256" key="1">
    <source>
        <dbReference type="ARBA" id="ARBA00004123"/>
    </source>
</evidence>
<comment type="caution">
    <text evidence="4">The sequence shown here is derived from an EMBL/GenBank/DDBJ whole genome shotgun (WGS) entry which is preliminary data.</text>
</comment>
<dbReference type="SMART" id="SM00298">
    <property type="entry name" value="CHROMO"/>
    <property type="match status" value="1"/>
</dbReference>
<evidence type="ECO:0000256" key="2">
    <source>
        <dbReference type="SAM" id="SignalP"/>
    </source>
</evidence>
<dbReference type="InterPro" id="IPR016197">
    <property type="entry name" value="Chromo-like_dom_sf"/>
</dbReference>
<keyword evidence="5" id="KW-1185">Reference proteome</keyword>
<sequence length="92" mass="10943">MRILNSFHVTLLKPVILNCCSWQPPPSAPEADSTDVFVVKEVLYMKTVRVKRFFLVDWKGFGPEERSWEQEDNILHRNLLQWFPQTKKRGRL</sequence>
<evidence type="ECO:0000313" key="5">
    <source>
        <dbReference type="Proteomes" id="UP000824782"/>
    </source>
</evidence>
<feature type="signal peptide" evidence="2">
    <location>
        <begin position="1"/>
        <end position="22"/>
    </location>
</feature>
<organism evidence="4 5">
    <name type="scientific">Engystomops pustulosus</name>
    <name type="common">Tungara frog</name>
    <name type="synonym">Physalaemus pustulosus</name>
    <dbReference type="NCBI Taxonomy" id="76066"/>
    <lineage>
        <taxon>Eukaryota</taxon>
        <taxon>Metazoa</taxon>
        <taxon>Chordata</taxon>
        <taxon>Craniata</taxon>
        <taxon>Vertebrata</taxon>
        <taxon>Euteleostomi</taxon>
        <taxon>Amphibia</taxon>
        <taxon>Batrachia</taxon>
        <taxon>Anura</taxon>
        <taxon>Neobatrachia</taxon>
        <taxon>Hyloidea</taxon>
        <taxon>Leptodactylidae</taxon>
        <taxon>Leiuperinae</taxon>
        <taxon>Engystomops</taxon>
    </lineage>
</organism>
<dbReference type="InterPro" id="IPR023780">
    <property type="entry name" value="Chromo_domain"/>
</dbReference>
<dbReference type="PROSITE" id="PS50013">
    <property type="entry name" value="CHROMO_2"/>
    <property type="match status" value="1"/>
</dbReference>
<dbReference type="Pfam" id="PF00385">
    <property type="entry name" value="Chromo"/>
    <property type="match status" value="1"/>
</dbReference>
<accession>A0AAV6YBI3</accession>